<keyword evidence="4" id="KW-1185">Reference proteome</keyword>
<feature type="chain" id="PRO_5012792730" evidence="2">
    <location>
        <begin position="18"/>
        <end position="121"/>
    </location>
</feature>
<dbReference type="EMBL" id="KV878205">
    <property type="protein sequence ID" value="OJI82356.1"/>
    <property type="molecule type" value="Genomic_DNA"/>
</dbReference>
<keyword evidence="2" id="KW-0732">Signal</keyword>
<name>A0A1L9MZA0_ASPTC</name>
<organism evidence="3 4">
    <name type="scientific">Aspergillus tubingensis (strain CBS 134.48)</name>
    <dbReference type="NCBI Taxonomy" id="767770"/>
    <lineage>
        <taxon>Eukaryota</taxon>
        <taxon>Fungi</taxon>
        <taxon>Dikarya</taxon>
        <taxon>Ascomycota</taxon>
        <taxon>Pezizomycotina</taxon>
        <taxon>Eurotiomycetes</taxon>
        <taxon>Eurotiomycetidae</taxon>
        <taxon>Eurotiales</taxon>
        <taxon>Aspergillaceae</taxon>
        <taxon>Aspergillus</taxon>
        <taxon>Aspergillus subgen. Circumdati</taxon>
    </lineage>
</organism>
<evidence type="ECO:0000256" key="1">
    <source>
        <dbReference type="SAM" id="MobiDB-lite"/>
    </source>
</evidence>
<gene>
    <name evidence="3" type="ORF">ASPTUDRAFT_775169</name>
</gene>
<feature type="compositionally biased region" description="Low complexity" evidence="1">
    <location>
        <begin position="73"/>
        <end position="90"/>
    </location>
</feature>
<accession>A0A1L9MZA0</accession>
<feature type="signal peptide" evidence="2">
    <location>
        <begin position="1"/>
        <end position="17"/>
    </location>
</feature>
<dbReference type="Proteomes" id="UP000184304">
    <property type="component" value="Unassembled WGS sequence"/>
</dbReference>
<dbReference type="VEuPathDB" id="FungiDB:ASPTUDRAFT_775169"/>
<dbReference type="AlphaFoldDB" id="A0A1L9MZA0"/>
<feature type="region of interest" description="Disordered" evidence="1">
    <location>
        <begin position="73"/>
        <end position="96"/>
    </location>
</feature>
<evidence type="ECO:0000256" key="2">
    <source>
        <dbReference type="SAM" id="SignalP"/>
    </source>
</evidence>
<evidence type="ECO:0000313" key="3">
    <source>
        <dbReference type="EMBL" id="OJI82356.1"/>
    </source>
</evidence>
<protein>
    <submittedName>
        <fullName evidence="3">Uncharacterized protein</fullName>
    </submittedName>
</protein>
<reference evidence="4" key="1">
    <citation type="journal article" date="2017" name="Genome Biol.">
        <title>Comparative genomics reveals high biological diversity and specific adaptations in the industrially and medically important fungal genus Aspergillus.</title>
        <authorList>
            <person name="de Vries R.P."/>
            <person name="Riley R."/>
            <person name="Wiebenga A."/>
            <person name="Aguilar-Osorio G."/>
            <person name="Amillis S."/>
            <person name="Uchima C.A."/>
            <person name="Anderluh G."/>
            <person name="Asadollahi M."/>
            <person name="Askin M."/>
            <person name="Barry K."/>
            <person name="Battaglia E."/>
            <person name="Bayram O."/>
            <person name="Benocci T."/>
            <person name="Braus-Stromeyer S.A."/>
            <person name="Caldana C."/>
            <person name="Canovas D."/>
            <person name="Cerqueira G.C."/>
            <person name="Chen F."/>
            <person name="Chen W."/>
            <person name="Choi C."/>
            <person name="Clum A."/>
            <person name="Dos Santos R.A."/>
            <person name="Damasio A.R."/>
            <person name="Diallinas G."/>
            <person name="Emri T."/>
            <person name="Fekete E."/>
            <person name="Flipphi M."/>
            <person name="Freyberg S."/>
            <person name="Gallo A."/>
            <person name="Gournas C."/>
            <person name="Habgood R."/>
            <person name="Hainaut M."/>
            <person name="Harispe M.L."/>
            <person name="Henrissat B."/>
            <person name="Hilden K.S."/>
            <person name="Hope R."/>
            <person name="Hossain A."/>
            <person name="Karabika E."/>
            <person name="Karaffa L."/>
            <person name="Karanyi Z."/>
            <person name="Krasevec N."/>
            <person name="Kuo A."/>
            <person name="Kusch H."/>
            <person name="LaButti K."/>
            <person name="Lagendijk E.L."/>
            <person name="Lapidus A."/>
            <person name="Levasseur A."/>
            <person name="Lindquist E."/>
            <person name="Lipzen A."/>
            <person name="Logrieco A.F."/>
            <person name="MacCabe A."/>
            <person name="Maekelae M.R."/>
            <person name="Malavazi I."/>
            <person name="Melin P."/>
            <person name="Meyer V."/>
            <person name="Mielnichuk N."/>
            <person name="Miskei M."/>
            <person name="Molnar A.P."/>
            <person name="Mule G."/>
            <person name="Ngan C.Y."/>
            <person name="Orejas M."/>
            <person name="Orosz E."/>
            <person name="Ouedraogo J.P."/>
            <person name="Overkamp K.M."/>
            <person name="Park H.-S."/>
            <person name="Perrone G."/>
            <person name="Piumi F."/>
            <person name="Punt P.J."/>
            <person name="Ram A.F."/>
            <person name="Ramon A."/>
            <person name="Rauscher S."/>
            <person name="Record E."/>
            <person name="Riano-Pachon D.M."/>
            <person name="Robert V."/>
            <person name="Roehrig J."/>
            <person name="Ruller R."/>
            <person name="Salamov A."/>
            <person name="Salih N.S."/>
            <person name="Samson R.A."/>
            <person name="Sandor E."/>
            <person name="Sanguinetti M."/>
            <person name="Schuetze T."/>
            <person name="Sepcic K."/>
            <person name="Shelest E."/>
            <person name="Sherlock G."/>
            <person name="Sophianopoulou V."/>
            <person name="Squina F.M."/>
            <person name="Sun H."/>
            <person name="Susca A."/>
            <person name="Todd R.B."/>
            <person name="Tsang A."/>
            <person name="Unkles S.E."/>
            <person name="van de Wiele N."/>
            <person name="van Rossen-Uffink D."/>
            <person name="Oliveira J.V."/>
            <person name="Vesth T.C."/>
            <person name="Visser J."/>
            <person name="Yu J.-H."/>
            <person name="Zhou M."/>
            <person name="Andersen M.R."/>
            <person name="Archer D.B."/>
            <person name="Baker S.E."/>
            <person name="Benoit I."/>
            <person name="Brakhage A.A."/>
            <person name="Braus G.H."/>
            <person name="Fischer R."/>
            <person name="Frisvad J.C."/>
            <person name="Goldman G.H."/>
            <person name="Houbraken J."/>
            <person name="Oakley B."/>
            <person name="Pocsi I."/>
            <person name="Scazzocchio C."/>
            <person name="Seiboth B."/>
            <person name="vanKuyk P.A."/>
            <person name="Wortman J."/>
            <person name="Dyer P.S."/>
            <person name="Grigoriev I.V."/>
        </authorList>
    </citation>
    <scope>NUCLEOTIDE SEQUENCE [LARGE SCALE GENOMIC DNA]</scope>
    <source>
        <strain evidence="4">CBS 134.48</strain>
    </source>
</reference>
<evidence type="ECO:0000313" key="4">
    <source>
        <dbReference type="Proteomes" id="UP000184304"/>
    </source>
</evidence>
<proteinExistence type="predicted"/>
<sequence length="121" mass="13067">MARLVVVVVVVDWIVGGEDNTTQLAADSGKKSRGMNSIFNKIHWGRITSEVETRQATDSGDPTYIVIGISLNSSSTSSSSSSINKQSNNNQKEWHPNGAKATYHMIAGRPLDFCCPSPILS</sequence>